<dbReference type="Gene3D" id="2.60.120.10">
    <property type="entry name" value="Jelly Rolls"/>
    <property type="match status" value="2"/>
</dbReference>
<dbReference type="InterPro" id="IPR036873">
    <property type="entry name" value="Rhodanese-like_dom_sf"/>
</dbReference>
<evidence type="ECO:0000313" key="4">
    <source>
        <dbReference type="Proteomes" id="UP001212189"/>
    </source>
</evidence>
<keyword evidence="4" id="KW-1185">Reference proteome</keyword>
<dbReference type="InterPro" id="IPR014710">
    <property type="entry name" value="RmlC-like_jellyroll"/>
</dbReference>
<dbReference type="SUPFAM" id="SSF52821">
    <property type="entry name" value="Rhodanese/Cell cycle control phosphatase"/>
    <property type="match status" value="1"/>
</dbReference>
<dbReference type="PROSITE" id="PS50042">
    <property type="entry name" value="CNMP_BINDING_3"/>
    <property type="match status" value="1"/>
</dbReference>
<dbReference type="InterPro" id="IPR018490">
    <property type="entry name" value="cNMP-bd_dom_sf"/>
</dbReference>
<dbReference type="SMART" id="SM00100">
    <property type="entry name" value="cNMP"/>
    <property type="match status" value="1"/>
</dbReference>
<proteinExistence type="predicted"/>
<dbReference type="InterPro" id="IPR000595">
    <property type="entry name" value="cNMP-bd_dom"/>
</dbReference>
<feature type="domain" description="Cyclic nucleotide-binding" evidence="1">
    <location>
        <begin position="144"/>
        <end position="246"/>
    </location>
</feature>
<dbReference type="RefSeq" id="WP_269817101.1">
    <property type="nucleotide sequence ID" value="NZ_CP114976.1"/>
</dbReference>
<dbReference type="PROSITE" id="PS50206">
    <property type="entry name" value="RHODANESE_3"/>
    <property type="match status" value="1"/>
</dbReference>
<dbReference type="InterPro" id="IPR001763">
    <property type="entry name" value="Rhodanese-like_dom"/>
</dbReference>
<dbReference type="Pfam" id="PF00581">
    <property type="entry name" value="Rhodanese"/>
    <property type="match status" value="1"/>
</dbReference>
<reference evidence="3 4" key="1">
    <citation type="submission" date="2022-12" db="EMBL/GenBank/DDBJ databases">
        <title>Coexistence and Characterization of a Novel Tigecycline Resistance gene tet(X) variant and blaNDM-1 in a Pseudomonas caeni Isolate of Chicken Origin.</title>
        <authorList>
            <person name="Lu X."/>
            <person name="Zhang L."/>
            <person name="Li R."/>
            <person name="Wang Z."/>
        </authorList>
    </citation>
    <scope>NUCLEOTIDE SEQUENCE [LARGE SCALE GENOMIC DNA]</scope>
    <source>
        <strain evidence="3 4">CE14</strain>
    </source>
</reference>
<dbReference type="Pfam" id="PF00027">
    <property type="entry name" value="cNMP_binding"/>
    <property type="match status" value="1"/>
</dbReference>
<accession>A0AAF0AI67</accession>
<dbReference type="AlphaFoldDB" id="A0AAF0AI67"/>
<dbReference type="SUPFAM" id="SSF51206">
    <property type="entry name" value="cAMP-binding domain-like"/>
    <property type="match status" value="2"/>
</dbReference>
<dbReference type="SMART" id="SM00450">
    <property type="entry name" value="RHOD"/>
    <property type="match status" value="1"/>
</dbReference>
<dbReference type="EMBL" id="CP114976">
    <property type="protein sequence ID" value="WBE24160.1"/>
    <property type="molecule type" value="Genomic_DNA"/>
</dbReference>
<dbReference type="CDD" id="cd00158">
    <property type="entry name" value="RHOD"/>
    <property type="match status" value="1"/>
</dbReference>
<evidence type="ECO:0000259" key="2">
    <source>
        <dbReference type="PROSITE" id="PS50206"/>
    </source>
</evidence>
<protein>
    <submittedName>
        <fullName evidence="3">Cyclic nucleotide-binding domain-containing protein</fullName>
    </submittedName>
</protein>
<sequence>MSHYLSPAQVKGFTSLNALSAQQYEALRPQLVIQPFLAGQIVVGAAQSMQVLCFLVSGDLFYQPAQGSELYIEAGSTESQHALPADTAQPYTLIAATDCAVVLLERERLASFMTWQQALQDVLLELEAEGEDIEWLSILLSNPLFSRVPAINIRQMLQRLNSLELAQGAKVLTQGEQGDRCYFLRSGSAQVTQTLAGEEQVLANLSEGACFGEEALLSDSPRNASVTLLADSQVLYLERADFLELLKAPITQEVTFAQAGPLLARGAQWLDVRRLDEYERGHAAQALHMPLDLLRLKARMLDKDTVYLCYCDNAKRSQSAVFLLTQLGFQAFALRGGVNVLSQIPQEAFLSEEGSGYLLRAGGCLVRSD</sequence>
<feature type="domain" description="Rhodanese" evidence="2">
    <location>
        <begin position="263"/>
        <end position="350"/>
    </location>
</feature>
<dbReference type="Gene3D" id="3.40.250.10">
    <property type="entry name" value="Rhodanese-like domain"/>
    <property type="match status" value="1"/>
</dbReference>
<name>A0AAF0AI67_9GAMM</name>
<dbReference type="KEGG" id="dce:O6P33_07105"/>
<dbReference type="PANTHER" id="PTHR23011">
    <property type="entry name" value="CYCLIC NUCLEOTIDE-BINDING DOMAIN CONTAINING PROTEIN"/>
    <property type="match status" value="1"/>
</dbReference>
<gene>
    <name evidence="3" type="ORF">O6P33_07105</name>
</gene>
<organism evidence="3 4">
    <name type="scientific">Denitrificimonas caeni</name>
    <dbReference type="NCBI Taxonomy" id="521720"/>
    <lineage>
        <taxon>Bacteria</taxon>
        <taxon>Pseudomonadati</taxon>
        <taxon>Pseudomonadota</taxon>
        <taxon>Gammaproteobacteria</taxon>
        <taxon>Pseudomonadales</taxon>
        <taxon>Pseudomonadaceae</taxon>
        <taxon>Denitrificimonas</taxon>
    </lineage>
</organism>
<dbReference type="CDD" id="cd00038">
    <property type="entry name" value="CAP_ED"/>
    <property type="match status" value="1"/>
</dbReference>
<dbReference type="PANTHER" id="PTHR23011:SF28">
    <property type="entry name" value="CYCLIC NUCLEOTIDE-BINDING DOMAIN CONTAINING PROTEIN"/>
    <property type="match status" value="1"/>
</dbReference>
<evidence type="ECO:0000313" key="3">
    <source>
        <dbReference type="EMBL" id="WBE24160.1"/>
    </source>
</evidence>
<dbReference type="Proteomes" id="UP001212189">
    <property type="component" value="Chromosome"/>
</dbReference>
<evidence type="ECO:0000259" key="1">
    <source>
        <dbReference type="PROSITE" id="PS50042"/>
    </source>
</evidence>